<evidence type="ECO:0000313" key="8">
    <source>
        <dbReference type="EMBL" id="MBB5187686.1"/>
    </source>
</evidence>
<dbReference type="PRINTS" id="PR00719">
    <property type="entry name" value="LMWPTPASE"/>
</dbReference>
<proteinExistence type="inferred from homology"/>
<feature type="active site" evidence="6">
    <location>
        <position position="15"/>
    </location>
</feature>
<feature type="domain" description="Phosphotyrosine protein phosphatase I" evidence="7">
    <location>
        <begin position="3"/>
        <end position="144"/>
    </location>
</feature>
<dbReference type="PANTHER" id="PTHR11717:SF31">
    <property type="entry name" value="LOW MOLECULAR WEIGHT PROTEIN-TYROSINE-PHOSPHATASE ETP-RELATED"/>
    <property type="match status" value="1"/>
</dbReference>
<evidence type="ECO:0000256" key="2">
    <source>
        <dbReference type="ARBA" id="ARBA00013064"/>
    </source>
</evidence>
<dbReference type="EC" id="3.1.3.48" evidence="2"/>
<keyword evidence="3 8" id="KW-0378">Hydrolase</keyword>
<dbReference type="InterPro" id="IPR023485">
    <property type="entry name" value="Ptyr_pPase"/>
</dbReference>
<dbReference type="InterPro" id="IPR050438">
    <property type="entry name" value="LMW_PTPase"/>
</dbReference>
<comment type="similarity">
    <text evidence="1">Belongs to the low molecular weight phosphotyrosine protein phosphatase family.</text>
</comment>
<evidence type="ECO:0000259" key="7">
    <source>
        <dbReference type="SMART" id="SM00226"/>
    </source>
</evidence>
<keyword evidence="9" id="KW-1185">Reference proteome</keyword>
<gene>
    <name evidence="8" type="ORF">HNQ57_001964</name>
</gene>
<dbReference type="Pfam" id="PF01451">
    <property type="entry name" value="LMWPc"/>
    <property type="match status" value="1"/>
</dbReference>
<protein>
    <recommendedName>
        <fullName evidence="2">protein-tyrosine-phosphatase</fullName>
        <ecNumber evidence="2">3.1.3.48</ecNumber>
    </recommendedName>
</protein>
<reference evidence="8 9" key="1">
    <citation type="submission" date="2020-08" db="EMBL/GenBank/DDBJ databases">
        <title>Genomic Encyclopedia of Type Strains, Phase IV (KMG-IV): sequencing the most valuable type-strain genomes for metagenomic binning, comparative biology and taxonomic classification.</title>
        <authorList>
            <person name="Goeker M."/>
        </authorList>
    </citation>
    <scope>NUCLEOTIDE SEQUENCE [LARGE SCALE GENOMIC DNA]</scope>
    <source>
        <strain evidence="8 9">DSM 25701</strain>
    </source>
</reference>
<sequence>MFNNILMVCIGNICRSPTAEYLLKHKLAHKPGLTIHSAGLGALVDKPIDPSAGQLLSANGVDASGHAARQVTAELLLKADLILVMEQRHIKGITELAPQVSGKTFLLGKWSQNQAVPDPYRKSMEAFEHVYGQIDQFTNDWLKYL</sequence>
<dbReference type="AlphaFoldDB" id="A0A840R591"/>
<dbReference type="SUPFAM" id="SSF52788">
    <property type="entry name" value="Phosphotyrosine protein phosphatases I"/>
    <property type="match status" value="1"/>
</dbReference>
<dbReference type="InterPro" id="IPR036196">
    <property type="entry name" value="Ptyr_pPase_sf"/>
</dbReference>
<evidence type="ECO:0000256" key="1">
    <source>
        <dbReference type="ARBA" id="ARBA00011063"/>
    </source>
</evidence>
<comment type="caution">
    <text evidence="8">The sequence shown here is derived from an EMBL/GenBank/DDBJ whole genome shotgun (WGS) entry which is preliminary data.</text>
</comment>
<evidence type="ECO:0000256" key="6">
    <source>
        <dbReference type="PIRSR" id="PIRSR617867-1"/>
    </source>
</evidence>
<dbReference type="Proteomes" id="UP000536640">
    <property type="component" value="Unassembled WGS sequence"/>
</dbReference>
<feature type="active site" description="Proton donor" evidence="6">
    <location>
        <position position="118"/>
    </location>
</feature>
<dbReference type="Gene3D" id="3.40.50.2300">
    <property type="match status" value="1"/>
</dbReference>
<evidence type="ECO:0000313" key="9">
    <source>
        <dbReference type="Proteomes" id="UP000536640"/>
    </source>
</evidence>
<dbReference type="InterPro" id="IPR017867">
    <property type="entry name" value="Tyr_phospatase_low_mol_wt"/>
</dbReference>
<accession>A0A840R591</accession>
<dbReference type="EMBL" id="JACHHW010000005">
    <property type="protein sequence ID" value="MBB5187686.1"/>
    <property type="molecule type" value="Genomic_DNA"/>
</dbReference>
<feature type="active site" description="Nucleophile" evidence="6">
    <location>
        <position position="9"/>
    </location>
</feature>
<evidence type="ECO:0000256" key="3">
    <source>
        <dbReference type="ARBA" id="ARBA00022801"/>
    </source>
</evidence>
<name>A0A840R591_9GAMM</name>
<organism evidence="8 9">
    <name type="scientific">Zhongshania antarctica</name>
    <dbReference type="NCBI Taxonomy" id="641702"/>
    <lineage>
        <taxon>Bacteria</taxon>
        <taxon>Pseudomonadati</taxon>
        <taxon>Pseudomonadota</taxon>
        <taxon>Gammaproteobacteria</taxon>
        <taxon>Cellvibrionales</taxon>
        <taxon>Spongiibacteraceae</taxon>
        <taxon>Zhongshania</taxon>
    </lineage>
</organism>
<dbReference type="SMART" id="SM00226">
    <property type="entry name" value="LMWPc"/>
    <property type="match status" value="1"/>
</dbReference>
<evidence type="ECO:0000256" key="4">
    <source>
        <dbReference type="ARBA" id="ARBA00022912"/>
    </source>
</evidence>
<dbReference type="GO" id="GO:0004725">
    <property type="term" value="F:protein tyrosine phosphatase activity"/>
    <property type="evidence" value="ECO:0007669"/>
    <property type="project" value="UniProtKB-EC"/>
</dbReference>
<keyword evidence="4" id="KW-0904">Protein phosphatase</keyword>
<dbReference type="PANTHER" id="PTHR11717">
    <property type="entry name" value="LOW MOLECULAR WEIGHT PROTEIN TYROSINE PHOSPHATASE"/>
    <property type="match status" value="1"/>
</dbReference>
<evidence type="ECO:0000256" key="5">
    <source>
        <dbReference type="ARBA" id="ARBA00051722"/>
    </source>
</evidence>
<comment type="catalytic activity">
    <reaction evidence="5">
        <text>O-phospho-L-tyrosyl-[protein] + H2O = L-tyrosyl-[protein] + phosphate</text>
        <dbReference type="Rhea" id="RHEA:10684"/>
        <dbReference type="Rhea" id="RHEA-COMP:10136"/>
        <dbReference type="Rhea" id="RHEA-COMP:20101"/>
        <dbReference type="ChEBI" id="CHEBI:15377"/>
        <dbReference type="ChEBI" id="CHEBI:43474"/>
        <dbReference type="ChEBI" id="CHEBI:46858"/>
        <dbReference type="ChEBI" id="CHEBI:61978"/>
        <dbReference type="EC" id="3.1.3.48"/>
    </reaction>
</comment>
<dbReference type="RefSeq" id="WP_184462528.1">
    <property type="nucleotide sequence ID" value="NZ_JACHHW010000005.1"/>
</dbReference>
<dbReference type="CDD" id="cd16343">
    <property type="entry name" value="LMWPTP"/>
    <property type="match status" value="1"/>
</dbReference>